<accession>A0ABV5E5J1</accession>
<dbReference type="NCBIfam" id="TIGR01547">
    <property type="entry name" value="phage_term_2"/>
    <property type="match status" value="1"/>
</dbReference>
<dbReference type="InterPro" id="IPR027417">
    <property type="entry name" value="P-loop_NTPase"/>
</dbReference>
<proteinExistence type="predicted"/>
<evidence type="ECO:0000313" key="1">
    <source>
        <dbReference type="EMBL" id="MFB8772110.1"/>
    </source>
</evidence>
<dbReference type="RefSeq" id="WP_376731092.1">
    <property type="nucleotide sequence ID" value="NZ_JAYMRP010000003.1"/>
</dbReference>
<dbReference type="InterPro" id="IPR006437">
    <property type="entry name" value="Phage_terminase_lsu"/>
</dbReference>
<protein>
    <submittedName>
        <fullName evidence="1">PBSX family phage terminase large subunit</fullName>
    </submittedName>
</protein>
<sequence length="425" mass="47094">MLRDLPVPLSLKQLDYVVNSTAFVNLAEGSIRSGKTASSLLRWLMYVATAPRGGELVVVGRTRDSLNRNVFGPLMDPALMGPMARFTKYTNGASTATILGRTIHVLGASDAKAEKVLRGLTCAGAYVDELTVISEEFFQQLMGRCSVEGAQIFATTNPDSPAHWVRTRFLDRLPKLPDWRVWHFQLDDNPVLSETVKDRYRRTYTGLWYRRFILGEWVAAEGAVFDMWDPAKHVVAWAQLPAMQRLLALGVDYGTTNATAGLLLGVGTDRRLYLVDEWRHDPKHDTTRLTDGQLSAGLREWAQQQHLPAGGPTVPEWWVVDPSAASLRLQLYRDGVTPHPADNDVSRGISLMATLLAEQQLAVSDRCTGFIREAPGYSWDPKATEAGEDKPIKVADHSLDGGRYAVVTTEALWRPLVRSALEVAA</sequence>
<gene>
    <name evidence="1" type="ORF">VSS16_05095</name>
</gene>
<comment type="caution">
    <text evidence="1">The sequence shown here is derived from an EMBL/GenBank/DDBJ whole genome shotgun (WGS) entry which is preliminary data.</text>
</comment>
<keyword evidence="2" id="KW-1185">Reference proteome</keyword>
<organism evidence="1 2">
    <name type="scientific">Streptomyces broussonetiae</name>
    <dbReference type="NCBI Taxonomy" id="2686304"/>
    <lineage>
        <taxon>Bacteria</taxon>
        <taxon>Bacillati</taxon>
        <taxon>Actinomycetota</taxon>
        <taxon>Actinomycetes</taxon>
        <taxon>Kitasatosporales</taxon>
        <taxon>Streptomycetaceae</taxon>
        <taxon>Streptomyces</taxon>
    </lineage>
</organism>
<dbReference type="Proteomes" id="UP001585080">
    <property type="component" value="Unassembled WGS sequence"/>
</dbReference>
<dbReference type="InterPro" id="IPR052380">
    <property type="entry name" value="Viral_DNA_packaging_terminase"/>
</dbReference>
<dbReference type="Gene3D" id="3.30.420.280">
    <property type="match status" value="1"/>
</dbReference>
<dbReference type="Gene3D" id="3.40.50.300">
    <property type="entry name" value="P-loop containing nucleotide triphosphate hydrolases"/>
    <property type="match status" value="1"/>
</dbReference>
<dbReference type="PANTHER" id="PTHR39184">
    <property type="match status" value="1"/>
</dbReference>
<dbReference type="EMBL" id="JAYMRP010000003">
    <property type="protein sequence ID" value="MFB8772110.1"/>
    <property type="molecule type" value="Genomic_DNA"/>
</dbReference>
<reference evidence="1 2" key="1">
    <citation type="submission" date="2024-01" db="EMBL/GenBank/DDBJ databases">
        <title>Genome mining of biosynthetic gene clusters to explore secondary metabolites of Streptomyces sp.</title>
        <authorList>
            <person name="Baig A."/>
            <person name="Ajitkumar Shintre N."/>
            <person name="Kumar H."/>
            <person name="Anbarasu A."/>
            <person name="Ramaiah S."/>
        </authorList>
    </citation>
    <scope>NUCLEOTIDE SEQUENCE [LARGE SCALE GENOMIC DNA]</scope>
    <source>
        <strain evidence="1 2">A57</strain>
    </source>
</reference>
<dbReference type="Pfam" id="PF03237">
    <property type="entry name" value="Terminase_6N"/>
    <property type="match status" value="1"/>
</dbReference>
<dbReference type="PANTHER" id="PTHR39184:SF1">
    <property type="entry name" value="PBSX PHAGE TERMINASE LARGE SUBUNIT"/>
    <property type="match status" value="1"/>
</dbReference>
<name>A0ABV5E5J1_9ACTN</name>
<evidence type="ECO:0000313" key="2">
    <source>
        <dbReference type="Proteomes" id="UP001585080"/>
    </source>
</evidence>